<dbReference type="Gene3D" id="3.30.420.10">
    <property type="entry name" value="Ribonuclease H-like superfamily/Ribonuclease H"/>
    <property type="match status" value="1"/>
</dbReference>
<dbReference type="InterPro" id="IPR050900">
    <property type="entry name" value="Transposase_IS3/IS150/IS904"/>
</dbReference>
<feature type="domain" description="Integrase catalytic" evidence="1">
    <location>
        <begin position="1"/>
        <end position="109"/>
    </location>
</feature>
<comment type="caution">
    <text evidence="2">The sequence shown here is derived from an EMBL/GenBank/DDBJ whole genome shotgun (WGS) entry which is preliminary data.</text>
</comment>
<dbReference type="PROSITE" id="PS50994">
    <property type="entry name" value="INTEGRASE"/>
    <property type="match status" value="1"/>
</dbReference>
<dbReference type="PANTHER" id="PTHR46889:SF4">
    <property type="entry name" value="TRANSPOSASE INSO FOR INSERTION SEQUENCE ELEMENT IS911B-RELATED"/>
    <property type="match status" value="1"/>
</dbReference>
<organism evidence="2 3">
    <name type="scientific">Acinetobacter genomosp. 15BJ</name>
    <dbReference type="NCBI Taxonomy" id="106651"/>
    <lineage>
        <taxon>Bacteria</taxon>
        <taxon>Pseudomonadati</taxon>
        <taxon>Pseudomonadota</taxon>
        <taxon>Gammaproteobacteria</taxon>
        <taxon>Moraxellales</taxon>
        <taxon>Moraxellaceae</taxon>
        <taxon>Acinetobacter</taxon>
    </lineage>
</organism>
<dbReference type="Pfam" id="PF13333">
    <property type="entry name" value="rve_2"/>
    <property type="match status" value="1"/>
</dbReference>
<evidence type="ECO:0000313" key="2">
    <source>
        <dbReference type="EMBL" id="EOR03859.1"/>
    </source>
</evidence>
<accession>R9ANR8</accession>
<dbReference type="HOGENOM" id="CLU_027402_41_1_6"/>
<dbReference type="GO" id="GO:0003676">
    <property type="term" value="F:nucleic acid binding"/>
    <property type="evidence" value="ECO:0007669"/>
    <property type="project" value="InterPro"/>
</dbReference>
<protein>
    <recommendedName>
        <fullName evidence="1">Integrase catalytic domain-containing protein</fullName>
    </recommendedName>
</protein>
<dbReference type="Pfam" id="PF00665">
    <property type="entry name" value="rve"/>
    <property type="match status" value="1"/>
</dbReference>
<name>R9ANR8_9GAMM</name>
<evidence type="ECO:0000259" key="1">
    <source>
        <dbReference type="PROSITE" id="PS50994"/>
    </source>
</evidence>
<dbReference type="PATRIC" id="fig|1217699.3.peg.3313"/>
<reference evidence="2 3" key="1">
    <citation type="submission" date="2013-03" db="EMBL/GenBank/DDBJ databases">
        <title>The Genome Sequence of Acinetobacter sp. CIP 110321.</title>
        <authorList>
            <consortium name="The Broad Institute Genome Sequencing Platform"/>
            <consortium name="The Broad Institute Genome Sequencing Center for Infectious Disease"/>
            <person name="Cerqueira G."/>
            <person name="Feldgarden M."/>
            <person name="Courvalin P."/>
            <person name="Perichon B."/>
            <person name="Grillot-Courvalin C."/>
            <person name="Clermont D."/>
            <person name="Rocha E."/>
            <person name="Yoon E.-J."/>
            <person name="Nemec A."/>
            <person name="Walker B."/>
            <person name="Young S.K."/>
            <person name="Zeng Q."/>
            <person name="Gargeya S."/>
            <person name="Fitzgerald M."/>
            <person name="Haas B."/>
            <person name="Abouelleil A."/>
            <person name="Alvarado L."/>
            <person name="Arachchi H.M."/>
            <person name="Berlin A.M."/>
            <person name="Chapman S.B."/>
            <person name="Dewar J."/>
            <person name="Goldberg J."/>
            <person name="Griggs A."/>
            <person name="Gujja S."/>
            <person name="Hansen M."/>
            <person name="Howarth C."/>
            <person name="Imamovic A."/>
            <person name="Larimer J."/>
            <person name="McCowan C."/>
            <person name="Murphy C."/>
            <person name="Neiman D."/>
            <person name="Pearson M."/>
            <person name="Priest M."/>
            <person name="Roberts A."/>
            <person name="Saif S."/>
            <person name="Shea T."/>
            <person name="Sisk P."/>
            <person name="Sykes S."/>
            <person name="Wortman J."/>
            <person name="Nusbaum C."/>
            <person name="Birren B."/>
        </authorList>
    </citation>
    <scope>NUCLEOTIDE SEQUENCE [LARGE SCALE GENOMIC DNA]</scope>
    <source>
        <strain evidence="2 3">CIP 110321</strain>
    </source>
</reference>
<dbReference type="EMBL" id="AQFL01000026">
    <property type="protein sequence ID" value="EOR03859.1"/>
    <property type="molecule type" value="Genomic_DNA"/>
</dbReference>
<sequence length="113" mass="13309">MAIRNQKPTKGLIVHSDRGSQYCSHEYRKILEKCDFQGSMSKRGDCYDNAPIESFWGILKNELVHHCNYKTRDEAKADITKYIVLFYNQRRIQKSLDFKTPNQIAENFYRLAA</sequence>
<dbReference type="GO" id="GO:0015074">
    <property type="term" value="P:DNA integration"/>
    <property type="evidence" value="ECO:0007669"/>
    <property type="project" value="InterPro"/>
</dbReference>
<dbReference type="PANTHER" id="PTHR46889">
    <property type="entry name" value="TRANSPOSASE INSF FOR INSERTION SEQUENCE IS3B-RELATED"/>
    <property type="match status" value="1"/>
</dbReference>
<dbReference type="Proteomes" id="UP000016203">
    <property type="component" value="Unassembled WGS sequence"/>
</dbReference>
<dbReference type="InterPro" id="IPR012337">
    <property type="entry name" value="RNaseH-like_sf"/>
</dbReference>
<proteinExistence type="predicted"/>
<evidence type="ECO:0000313" key="3">
    <source>
        <dbReference type="Proteomes" id="UP000016203"/>
    </source>
</evidence>
<dbReference type="SUPFAM" id="SSF53098">
    <property type="entry name" value="Ribonuclease H-like"/>
    <property type="match status" value="1"/>
</dbReference>
<gene>
    <name evidence="2" type="ORF">F896_03395</name>
</gene>
<dbReference type="InterPro" id="IPR036397">
    <property type="entry name" value="RNaseH_sf"/>
</dbReference>
<dbReference type="InterPro" id="IPR001584">
    <property type="entry name" value="Integrase_cat-core"/>
</dbReference>
<dbReference type="AlphaFoldDB" id="R9ANR8"/>